<name>A0A1I3XE29_9RHOB</name>
<evidence type="ECO:0000313" key="1">
    <source>
        <dbReference type="EMBL" id="SFK17775.1"/>
    </source>
</evidence>
<sequence length="66" mass="7372">MTEQARFFIAVGCNGPDEDGMVPVKEEIFNAVKEAAEKNKNRPVVQEYEDEGPGYPAFKVLRIEVA</sequence>
<dbReference type="GeneID" id="98667129"/>
<organism evidence="1 2">
    <name type="scientific">Celeribacter halophilus</name>
    <dbReference type="NCBI Taxonomy" id="576117"/>
    <lineage>
        <taxon>Bacteria</taxon>
        <taxon>Pseudomonadati</taxon>
        <taxon>Pseudomonadota</taxon>
        <taxon>Alphaproteobacteria</taxon>
        <taxon>Rhodobacterales</taxon>
        <taxon>Roseobacteraceae</taxon>
        <taxon>Celeribacter</taxon>
    </lineage>
</organism>
<reference evidence="1 2" key="1">
    <citation type="submission" date="2016-10" db="EMBL/GenBank/DDBJ databases">
        <authorList>
            <person name="de Groot N.N."/>
        </authorList>
    </citation>
    <scope>NUCLEOTIDE SEQUENCE [LARGE SCALE GENOMIC DNA]</scope>
    <source>
        <strain evidence="1 2">CGMCC 1.8891</strain>
    </source>
</reference>
<keyword evidence="2" id="KW-1185">Reference proteome</keyword>
<dbReference type="AlphaFoldDB" id="A0A1I3XE29"/>
<dbReference type="Proteomes" id="UP000183299">
    <property type="component" value="Unassembled WGS sequence"/>
</dbReference>
<proteinExistence type="predicted"/>
<dbReference type="EMBL" id="FORY01000050">
    <property type="protein sequence ID" value="SFK17775.1"/>
    <property type="molecule type" value="Genomic_DNA"/>
</dbReference>
<protein>
    <submittedName>
        <fullName evidence="1">Uncharacterized protein</fullName>
    </submittedName>
</protein>
<accession>A0A1I3XE29</accession>
<dbReference type="RefSeq" id="WP_066598874.1">
    <property type="nucleotide sequence ID" value="NZ_FORY01000050.1"/>
</dbReference>
<evidence type="ECO:0000313" key="2">
    <source>
        <dbReference type="Proteomes" id="UP000183299"/>
    </source>
</evidence>
<gene>
    <name evidence="1" type="ORF">SAMN04488138_1501</name>
</gene>